<reference evidence="2" key="1">
    <citation type="journal article" date="2022" name="Mol. Ecol. Resour.">
        <title>The genomes of chicory, endive, great burdock and yacon provide insights into Asteraceae palaeo-polyploidization history and plant inulin production.</title>
        <authorList>
            <person name="Fan W."/>
            <person name="Wang S."/>
            <person name="Wang H."/>
            <person name="Wang A."/>
            <person name="Jiang F."/>
            <person name="Liu H."/>
            <person name="Zhao H."/>
            <person name="Xu D."/>
            <person name="Zhang Y."/>
        </authorList>
    </citation>
    <scope>NUCLEOTIDE SEQUENCE [LARGE SCALE GENOMIC DNA]</scope>
    <source>
        <strain evidence="2">cv. Yunnan</strain>
    </source>
</reference>
<keyword evidence="2" id="KW-1185">Reference proteome</keyword>
<proteinExistence type="predicted"/>
<sequence>MTLSLHFLSQPNLSPTTLFDLQVLVVVAVVEAAVAIHGADSIVEEDLGFKKLEGVVASLQRGPSPFSQALRFHVVGDGLLMSNPKRIERAIQKSACDALLLKVYALFNNSA</sequence>
<name>A0ACB9B555_9ASTR</name>
<comment type="caution">
    <text evidence="1">The sequence shown here is derived from an EMBL/GenBank/DDBJ whole genome shotgun (WGS) entry which is preliminary data.</text>
</comment>
<dbReference type="Proteomes" id="UP001056120">
    <property type="component" value="Linkage Group LG23"/>
</dbReference>
<gene>
    <name evidence="1" type="ORF">L1987_69154</name>
</gene>
<organism evidence="1 2">
    <name type="scientific">Smallanthus sonchifolius</name>
    <dbReference type="NCBI Taxonomy" id="185202"/>
    <lineage>
        <taxon>Eukaryota</taxon>
        <taxon>Viridiplantae</taxon>
        <taxon>Streptophyta</taxon>
        <taxon>Embryophyta</taxon>
        <taxon>Tracheophyta</taxon>
        <taxon>Spermatophyta</taxon>
        <taxon>Magnoliopsida</taxon>
        <taxon>eudicotyledons</taxon>
        <taxon>Gunneridae</taxon>
        <taxon>Pentapetalae</taxon>
        <taxon>asterids</taxon>
        <taxon>campanulids</taxon>
        <taxon>Asterales</taxon>
        <taxon>Asteraceae</taxon>
        <taxon>Asteroideae</taxon>
        <taxon>Heliantheae alliance</taxon>
        <taxon>Millerieae</taxon>
        <taxon>Smallanthus</taxon>
    </lineage>
</organism>
<accession>A0ACB9B555</accession>
<evidence type="ECO:0000313" key="2">
    <source>
        <dbReference type="Proteomes" id="UP001056120"/>
    </source>
</evidence>
<reference evidence="1 2" key="2">
    <citation type="journal article" date="2022" name="Mol. Ecol. Resour.">
        <title>The genomes of chicory, endive, great burdock and yacon provide insights into Asteraceae paleo-polyploidization history and plant inulin production.</title>
        <authorList>
            <person name="Fan W."/>
            <person name="Wang S."/>
            <person name="Wang H."/>
            <person name="Wang A."/>
            <person name="Jiang F."/>
            <person name="Liu H."/>
            <person name="Zhao H."/>
            <person name="Xu D."/>
            <person name="Zhang Y."/>
        </authorList>
    </citation>
    <scope>NUCLEOTIDE SEQUENCE [LARGE SCALE GENOMIC DNA]</scope>
    <source>
        <strain evidence="2">cv. Yunnan</strain>
        <tissue evidence="1">Leaves</tissue>
    </source>
</reference>
<dbReference type="EMBL" id="CM042040">
    <property type="protein sequence ID" value="KAI3717499.1"/>
    <property type="molecule type" value="Genomic_DNA"/>
</dbReference>
<protein>
    <submittedName>
        <fullName evidence="1">Uncharacterized protein</fullName>
    </submittedName>
</protein>
<evidence type="ECO:0000313" key="1">
    <source>
        <dbReference type="EMBL" id="KAI3717499.1"/>
    </source>
</evidence>